<evidence type="ECO:0000256" key="6">
    <source>
        <dbReference type="SAM" id="MobiDB-lite"/>
    </source>
</evidence>
<reference evidence="9 10" key="1">
    <citation type="submission" date="2013-12" db="EMBL/GenBank/DDBJ databases">
        <title>The Genome Sequence of Candida albicans P78048.</title>
        <authorList>
            <consortium name="The Broad Institute Genome Sequencing Platform"/>
            <consortium name="The Broad Institute Genome Sequencing Center for Infectious Disease"/>
            <person name="Cuomo C."/>
            <person name="Bennett R."/>
            <person name="Hirakawa M."/>
            <person name="Noverr M."/>
            <person name="Mitchell A."/>
            <person name="Young S.K."/>
            <person name="Zeng Q."/>
            <person name="Gargeya S."/>
            <person name="Fitzgerald M."/>
            <person name="Abouelleil A."/>
            <person name="Alvarado L."/>
            <person name="Berlin A.M."/>
            <person name="Chapman S.B."/>
            <person name="Dewar J."/>
            <person name="Goldberg J."/>
            <person name="Griggs A."/>
            <person name="Gujja S."/>
            <person name="Hansen M."/>
            <person name="Howarth C."/>
            <person name="Imamovic A."/>
            <person name="Larimer J."/>
            <person name="McCowan C."/>
            <person name="Murphy C."/>
            <person name="Pearson M."/>
            <person name="Priest M."/>
            <person name="Roberts A."/>
            <person name="Saif S."/>
            <person name="Shea T."/>
            <person name="Sykes S."/>
            <person name="Wortman J."/>
            <person name="Nusbaum C."/>
            <person name="Birren B."/>
        </authorList>
    </citation>
    <scope>NUCLEOTIDE SEQUENCE [LARGE SCALE GENOMIC DNA]</scope>
    <source>
        <strain evidence="9 10">P78048</strain>
    </source>
</reference>
<dbReference type="GO" id="GO:0015179">
    <property type="term" value="F:L-amino acid transmembrane transporter activity"/>
    <property type="evidence" value="ECO:0007669"/>
    <property type="project" value="TreeGrafter"/>
</dbReference>
<dbReference type="AlphaFoldDB" id="A0AB34PUF4"/>
<feature type="transmembrane region" description="Helical" evidence="7">
    <location>
        <begin position="473"/>
        <end position="495"/>
    </location>
</feature>
<dbReference type="InterPro" id="IPR013057">
    <property type="entry name" value="AA_transpt_TM"/>
</dbReference>
<dbReference type="EMBL" id="AJIX01000013">
    <property type="protein sequence ID" value="KGR13621.1"/>
    <property type="molecule type" value="Genomic_DNA"/>
</dbReference>
<dbReference type="PANTHER" id="PTHR22950">
    <property type="entry name" value="AMINO ACID TRANSPORTER"/>
    <property type="match status" value="1"/>
</dbReference>
<feature type="domain" description="Amino acid transporter transmembrane" evidence="8">
    <location>
        <begin position="136"/>
        <end position="529"/>
    </location>
</feature>
<evidence type="ECO:0000313" key="9">
    <source>
        <dbReference type="EMBL" id="KGR13621.1"/>
    </source>
</evidence>
<keyword evidence="3 7" id="KW-0812">Transmembrane</keyword>
<evidence type="ECO:0000256" key="2">
    <source>
        <dbReference type="ARBA" id="ARBA00008066"/>
    </source>
</evidence>
<dbReference type="Proteomes" id="UP000030161">
    <property type="component" value="Unassembled WGS sequence"/>
</dbReference>
<feature type="transmembrane region" description="Helical" evidence="7">
    <location>
        <begin position="507"/>
        <end position="529"/>
    </location>
</feature>
<comment type="caution">
    <text evidence="9">The sequence shown here is derived from an EMBL/GenBank/DDBJ whole genome shotgun (WGS) entry which is preliminary data.</text>
</comment>
<feature type="region of interest" description="Disordered" evidence="6">
    <location>
        <begin position="76"/>
        <end position="95"/>
    </location>
</feature>
<feature type="transmembrane region" description="Helical" evidence="7">
    <location>
        <begin position="212"/>
        <end position="237"/>
    </location>
</feature>
<feature type="transmembrane region" description="Helical" evidence="7">
    <location>
        <begin position="243"/>
        <end position="264"/>
    </location>
</feature>
<protein>
    <submittedName>
        <fullName evidence="9">Solute carrier family 32 (Vesicular inhibitory amino acid transporter)</fullName>
    </submittedName>
</protein>
<feature type="transmembrane region" description="Helical" evidence="7">
    <location>
        <begin position="393"/>
        <end position="413"/>
    </location>
</feature>
<feature type="transmembrane region" description="Helical" evidence="7">
    <location>
        <begin position="450"/>
        <end position="467"/>
    </location>
</feature>
<dbReference type="PANTHER" id="PTHR22950:SF349">
    <property type="entry name" value="AMINO ACID TRANSPORTER TRANSMEMBRANE DOMAIN-CONTAINING PROTEIN"/>
    <property type="match status" value="1"/>
</dbReference>
<proteinExistence type="inferred from homology"/>
<feature type="transmembrane region" description="Helical" evidence="7">
    <location>
        <begin position="314"/>
        <end position="334"/>
    </location>
</feature>
<evidence type="ECO:0000256" key="7">
    <source>
        <dbReference type="SAM" id="Phobius"/>
    </source>
</evidence>
<feature type="transmembrane region" description="Helical" evidence="7">
    <location>
        <begin position="355"/>
        <end position="373"/>
    </location>
</feature>
<evidence type="ECO:0000256" key="1">
    <source>
        <dbReference type="ARBA" id="ARBA00004141"/>
    </source>
</evidence>
<feature type="region of interest" description="Disordered" evidence="6">
    <location>
        <begin position="1"/>
        <end position="26"/>
    </location>
</feature>
<comment type="subcellular location">
    <subcellularLocation>
        <location evidence="1">Membrane</location>
        <topology evidence="1">Multi-pass membrane protein</topology>
    </subcellularLocation>
</comment>
<accession>A0AB34PUF4</accession>
<name>A0AB34PUF4_CANAX</name>
<gene>
    <name evidence="9" type="ORF">MG3_02050</name>
</gene>
<keyword evidence="4 7" id="KW-1133">Transmembrane helix</keyword>
<dbReference type="Pfam" id="PF01490">
    <property type="entry name" value="Aa_trans"/>
    <property type="match status" value="1"/>
</dbReference>
<keyword evidence="5 7" id="KW-0472">Membrane</keyword>
<evidence type="ECO:0000256" key="4">
    <source>
        <dbReference type="ARBA" id="ARBA00022989"/>
    </source>
</evidence>
<feature type="transmembrane region" description="Helical" evidence="7">
    <location>
        <begin position="168"/>
        <end position="189"/>
    </location>
</feature>
<evidence type="ECO:0000259" key="8">
    <source>
        <dbReference type="Pfam" id="PF01490"/>
    </source>
</evidence>
<feature type="compositionally biased region" description="Low complexity" evidence="6">
    <location>
        <begin position="76"/>
        <end position="89"/>
    </location>
</feature>
<evidence type="ECO:0000256" key="5">
    <source>
        <dbReference type="ARBA" id="ARBA00023136"/>
    </source>
</evidence>
<comment type="similarity">
    <text evidence="2">Belongs to the amino acid/polyamine transporter 2 family.</text>
</comment>
<organism evidence="9 10">
    <name type="scientific">Candida albicans P78048</name>
    <dbReference type="NCBI Taxonomy" id="1094989"/>
    <lineage>
        <taxon>Eukaryota</taxon>
        <taxon>Fungi</taxon>
        <taxon>Dikarya</taxon>
        <taxon>Ascomycota</taxon>
        <taxon>Saccharomycotina</taxon>
        <taxon>Pichiomycetes</taxon>
        <taxon>Debaryomycetaceae</taxon>
        <taxon>Candida/Lodderomyces clade</taxon>
        <taxon>Candida</taxon>
    </lineage>
</organism>
<dbReference type="GO" id="GO:0005774">
    <property type="term" value="C:vacuolar membrane"/>
    <property type="evidence" value="ECO:0007669"/>
    <property type="project" value="TreeGrafter"/>
</dbReference>
<sequence>MPSPDLTDPPSAPKQRRRSFMDYGGPNSINNFASSYSRAQQYIGTSFMEQGGEYMESPPQIPSRPLHEDNEAFISSDDNSIRSDNNSNNQTEHMDFPLPPPIDWSNNSVFDETSELLPTLSRVSTKRHSFSLITGNSTAAQTIFNSINTLIGIGMLSLPLGFKMSGWLFGSLLLVVSAFLTNTTAKYLGKILYRHQELMTYGDIAYAYGGKYFSYLVTLFFVIDLFGASLTLIILFADSFTIVWPHVPALKAIIVAVVFVLSLLPLSMLSIFSLLGIISTVGIILSVFICGFLVDTSPGSLLIPATTTLLPPNPINLLFSLGIFMAPWGGHPVFPELYRDMRHPFKFTKSSNISFLVTYLLDFSIGATGYLMYGLMVDDSIVKSIMQNPNYPPIINSILCILMGILPISKLPLVTKPIITSYKNIFGITAKYVKLDENGKLTDTYGPTRVFSRLLFCCVLLISALLLTSFGKLVAFLGSAICYTVCLTLPLLFYLKLNRSSVGKLEGLLIKIGIVFSITATILGTYASIGLTIPE</sequence>
<feature type="transmembrane region" description="Helical" evidence="7">
    <location>
        <begin position="271"/>
        <end position="294"/>
    </location>
</feature>
<evidence type="ECO:0000313" key="10">
    <source>
        <dbReference type="Proteomes" id="UP000030161"/>
    </source>
</evidence>
<evidence type="ECO:0000256" key="3">
    <source>
        <dbReference type="ARBA" id="ARBA00022692"/>
    </source>
</evidence>